<evidence type="ECO:0000313" key="7">
    <source>
        <dbReference type="EMBL" id="PLR16547.1"/>
    </source>
</evidence>
<keyword evidence="3" id="KW-0731">Sigma factor</keyword>
<evidence type="ECO:0000256" key="1">
    <source>
        <dbReference type="ARBA" id="ARBA00010641"/>
    </source>
</evidence>
<evidence type="ECO:0000256" key="3">
    <source>
        <dbReference type="ARBA" id="ARBA00023082"/>
    </source>
</evidence>
<feature type="domain" description="RNA polymerase sigma-70 region 2" evidence="5">
    <location>
        <begin position="13"/>
        <end position="78"/>
    </location>
</feature>
<evidence type="ECO:0000313" key="8">
    <source>
        <dbReference type="Proteomes" id="UP000234483"/>
    </source>
</evidence>
<dbReference type="EMBL" id="CP026100">
    <property type="protein sequence ID" value="AYV47991.1"/>
    <property type="molecule type" value="Genomic_DNA"/>
</dbReference>
<dbReference type="InterPro" id="IPR007627">
    <property type="entry name" value="RNA_pol_sigma70_r2"/>
</dbReference>
<dbReference type="InterPro" id="IPR013325">
    <property type="entry name" value="RNA_pol_sigma_r2"/>
</dbReference>
<dbReference type="RefSeq" id="WP_101713043.1">
    <property type="nucleotide sequence ID" value="NZ_CP026100.1"/>
</dbReference>
<gene>
    <name evidence="6" type="ORF">C1707_17955</name>
    <name evidence="7" type="ORF">CFHF_10925</name>
</gene>
<dbReference type="AlphaFoldDB" id="A0A2N5CU79"/>
<proteinExistence type="inferred from homology"/>
<dbReference type="Gene3D" id="1.10.10.10">
    <property type="entry name" value="Winged helix-like DNA-binding domain superfamily/Winged helix DNA-binding domain"/>
    <property type="match status" value="1"/>
</dbReference>
<keyword evidence="4" id="KW-0804">Transcription</keyword>
<dbReference type="SUPFAM" id="SSF88946">
    <property type="entry name" value="Sigma2 domain of RNA polymerase sigma factors"/>
    <property type="match status" value="1"/>
</dbReference>
<reference evidence="6 9" key="2">
    <citation type="submission" date="2018-01" db="EMBL/GenBank/DDBJ databases">
        <title>Complete genome sequence of Caulobacter flavus RHGG3.</title>
        <authorList>
            <person name="Yang E."/>
        </authorList>
    </citation>
    <scope>NUCLEOTIDE SEQUENCE [LARGE SCALE GENOMIC DNA]</scope>
    <source>
        <strain evidence="6 9">RHGG3</strain>
    </source>
</reference>
<dbReference type="OrthoDB" id="7190058at2"/>
<dbReference type="NCBIfam" id="TIGR02937">
    <property type="entry name" value="sigma70-ECF"/>
    <property type="match status" value="1"/>
</dbReference>
<keyword evidence="2" id="KW-0805">Transcription regulation</keyword>
<dbReference type="Proteomes" id="UP000234483">
    <property type="component" value="Unassembled WGS sequence"/>
</dbReference>
<dbReference type="GO" id="GO:0006352">
    <property type="term" value="P:DNA-templated transcription initiation"/>
    <property type="evidence" value="ECO:0007669"/>
    <property type="project" value="InterPro"/>
</dbReference>
<dbReference type="SUPFAM" id="SSF88659">
    <property type="entry name" value="Sigma3 and sigma4 domains of RNA polymerase sigma factors"/>
    <property type="match status" value="1"/>
</dbReference>
<name>A0A2N5CU79_9CAUL</name>
<dbReference type="Gene3D" id="1.10.1740.10">
    <property type="match status" value="1"/>
</dbReference>
<sequence>MVTDAALRLRGHLVEKYETLLAGVSARLGSREQARDALQDAYVKLSSGGPAEEVRHPTAYLYRMALNIAANARRRDRRLLTFDEVSALLEVPDETPDPETIAEARSDLARVREAMAGMSARRLAICTAAWLDGRSTTEIAARQGIAQRTVQHELKLATEELQRILNQPKVVFLRQPGPEAS</sequence>
<dbReference type="Proteomes" id="UP000281192">
    <property type="component" value="Chromosome"/>
</dbReference>
<dbReference type="Pfam" id="PF04542">
    <property type="entry name" value="Sigma70_r2"/>
    <property type="match status" value="1"/>
</dbReference>
<evidence type="ECO:0000259" key="5">
    <source>
        <dbReference type="Pfam" id="PF04542"/>
    </source>
</evidence>
<comment type="similarity">
    <text evidence="1">Belongs to the sigma-70 factor family. ECF subfamily.</text>
</comment>
<dbReference type="KEGG" id="cfh:C1707_17955"/>
<dbReference type="EMBL" id="PJRQ01000020">
    <property type="protein sequence ID" value="PLR16547.1"/>
    <property type="molecule type" value="Genomic_DNA"/>
</dbReference>
<dbReference type="InterPro" id="IPR036388">
    <property type="entry name" value="WH-like_DNA-bd_sf"/>
</dbReference>
<reference evidence="7 8" key="1">
    <citation type="submission" date="2017-12" db="EMBL/GenBank/DDBJ databases">
        <title>The genome sequence of Caulobacter flavus CGMCC1 15093.</title>
        <authorList>
            <person name="Gao J."/>
            <person name="Mao X."/>
            <person name="Sun J."/>
        </authorList>
    </citation>
    <scope>NUCLEOTIDE SEQUENCE [LARGE SCALE GENOMIC DNA]</scope>
    <source>
        <strain evidence="7 8">CGMCC1 15093</strain>
    </source>
</reference>
<evidence type="ECO:0000256" key="4">
    <source>
        <dbReference type="ARBA" id="ARBA00023163"/>
    </source>
</evidence>
<evidence type="ECO:0000256" key="2">
    <source>
        <dbReference type="ARBA" id="ARBA00023015"/>
    </source>
</evidence>
<dbReference type="InterPro" id="IPR039425">
    <property type="entry name" value="RNA_pol_sigma-70-like"/>
</dbReference>
<protein>
    <submittedName>
        <fullName evidence="7">RNA polymerase subunit sigma-70</fullName>
    </submittedName>
</protein>
<dbReference type="GO" id="GO:0016987">
    <property type="term" value="F:sigma factor activity"/>
    <property type="evidence" value="ECO:0007669"/>
    <property type="project" value="UniProtKB-KW"/>
</dbReference>
<evidence type="ECO:0000313" key="6">
    <source>
        <dbReference type="EMBL" id="AYV47991.1"/>
    </source>
</evidence>
<accession>A0A2N5CU79</accession>
<dbReference type="PANTHER" id="PTHR43133:SF63">
    <property type="entry name" value="RNA POLYMERASE SIGMA FACTOR FECI-RELATED"/>
    <property type="match status" value="1"/>
</dbReference>
<dbReference type="InterPro" id="IPR014284">
    <property type="entry name" value="RNA_pol_sigma-70_dom"/>
</dbReference>
<dbReference type="PANTHER" id="PTHR43133">
    <property type="entry name" value="RNA POLYMERASE ECF-TYPE SIGMA FACTO"/>
    <property type="match status" value="1"/>
</dbReference>
<dbReference type="InterPro" id="IPR013324">
    <property type="entry name" value="RNA_pol_sigma_r3/r4-like"/>
</dbReference>
<keyword evidence="9" id="KW-1185">Reference proteome</keyword>
<organism evidence="7 8">
    <name type="scientific">Caulobacter flavus</name>
    <dbReference type="NCBI Taxonomy" id="1679497"/>
    <lineage>
        <taxon>Bacteria</taxon>
        <taxon>Pseudomonadati</taxon>
        <taxon>Pseudomonadota</taxon>
        <taxon>Alphaproteobacteria</taxon>
        <taxon>Caulobacterales</taxon>
        <taxon>Caulobacteraceae</taxon>
        <taxon>Caulobacter</taxon>
    </lineage>
</organism>
<evidence type="ECO:0000313" key="9">
    <source>
        <dbReference type="Proteomes" id="UP000281192"/>
    </source>
</evidence>